<feature type="domain" description="KaiC" evidence="9">
    <location>
        <begin position="238"/>
        <end position="443"/>
    </location>
</feature>
<accession>O29797</accession>
<dbReference type="Gene3D" id="3.40.50.300">
    <property type="entry name" value="P-loop containing nucleotide triphosphate hydrolases"/>
    <property type="match status" value="2"/>
</dbReference>
<dbReference type="Proteomes" id="UP000002199">
    <property type="component" value="Chromosome"/>
</dbReference>
<evidence type="ECO:0000256" key="1">
    <source>
        <dbReference type="ARBA" id="ARBA00012513"/>
    </source>
</evidence>
<reference evidence="10 11" key="1">
    <citation type="journal article" date="1997" name="Nature">
        <title>The complete genome sequence of the hyperthermophilic, sulphate-reducing archaeon Archaeoglobus fulgidus.</title>
        <authorList>
            <person name="Klenk H.P."/>
            <person name="Clayton R.A."/>
            <person name="Tomb J."/>
            <person name="White O."/>
            <person name="Nelson K.E."/>
            <person name="Ketchum K.A."/>
            <person name="Dodson R.J."/>
            <person name="Gwinn M."/>
            <person name="Hickey E.K."/>
            <person name="Peterson J.D."/>
            <person name="Richardson D.L."/>
            <person name="Kerlavage A.R."/>
            <person name="Graham D.E."/>
            <person name="Kyrpides N.C."/>
            <person name="Fleischmann R.D."/>
            <person name="Quackenbush J."/>
            <person name="Lee N.H."/>
            <person name="Sutton G.G."/>
            <person name="Gill S."/>
            <person name="Kirkness E.F."/>
            <person name="Dougherty B.A."/>
            <person name="McKenney K."/>
            <person name="Adams M.D."/>
            <person name="Loftus B."/>
            <person name="Peterson S."/>
            <person name="Reich C.I."/>
            <person name="McNeil L.K."/>
            <person name="Badger J.H."/>
            <person name="Glodek A."/>
            <person name="Zhou L."/>
            <person name="Overbeek R."/>
            <person name="Gocayne J.D."/>
            <person name="Weidman J.F."/>
            <person name="McDonald L."/>
            <person name="Utterback T."/>
            <person name="Cotton M.D."/>
            <person name="Spriggs T."/>
            <person name="Artiach P."/>
            <person name="Kaine B.P."/>
            <person name="Sykes S.M."/>
            <person name="Sadow P.W."/>
            <person name="D'Andrea K.P."/>
            <person name="Bowman C."/>
            <person name="Fujii C."/>
            <person name="Garland S.A."/>
            <person name="Mason T.M."/>
            <person name="Olsen G.J."/>
            <person name="Fraser C.M."/>
            <person name="Smith H.O."/>
            <person name="Woese C.R."/>
            <person name="Venter J.C."/>
        </authorList>
    </citation>
    <scope>NUCLEOTIDE SEQUENCE [LARGE SCALE GENOMIC DNA]</scope>
    <source>
        <strain evidence="11">ATCC 49558 / DSM 4304 / JCM 9628 / NBRC 100126 / VC-16</strain>
    </source>
</reference>
<dbReference type="PaxDb" id="224325-AF_0452"/>
<dbReference type="GO" id="GO:0005524">
    <property type="term" value="F:ATP binding"/>
    <property type="evidence" value="ECO:0007669"/>
    <property type="project" value="UniProtKB-KW"/>
</dbReference>
<dbReference type="eggNOG" id="arCOG01174">
    <property type="taxonomic scope" value="Archaea"/>
</dbReference>
<gene>
    <name evidence="10" type="ordered locus">AF_0452</name>
</gene>
<dbReference type="InterPro" id="IPR010624">
    <property type="entry name" value="KaiC_dom"/>
</dbReference>
<protein>
    <recommendedName>
        <fullName evidence="1">non-specific serine/threonine protein kinase</fullName>
        <ecNumber evidence="1">2.7.11.1</ecNumber>
    </recommendedName>
</protein>
<dbReference type="PANTHER" id="PTHR43637">
    <property type="entry name" value="UPF0273 PROTEIN TM_0370"/>
    <property type="match status" value="1"/>
</dbReference>
<dbReference type="PIR" id="D69306">
    <property type="entry name" value="D69306"/>
</dbReference>
<dbReference type="GO" id="GO:0004674">
    <property type="term" value="F:protein serine/threonine kinase activity"/>
    <property type="evidence" value="ECO:0007669"/>
    <property type="project" value="UniProtKB-EC"/>
</dbReference>
<dbReference type="InterPro" id="IPR014774">
    <property type="entry name" value="KaiC-like_dom"/>
</dbReference>
<evidence type="ECO:0000256" key="8">
    <source>
        <dbReference type="ARBA" id="ARBA00022840"/>
    </source>
</evidence>
<dbReference type="EMBL" id="AE000782">
    <property type="protein sequence ID" value="AAB90781.1"/>
    <property type="molecule type" value="Genomic_DNA"/>
</dbReference>
<evidence type="ECO:0000256" key="2">
    <source>
        <dbReference type="ARBA" id="ARBA00022553"/>
    </source>
</evidence>
<dbReference type="InterPro" id="IPR027417">
    <property type="entry name" value="P-loop_NTPase"/>
</dbReference>
<dbReference type="InterPro" id="IPR003593">
    <property type="entry name" value="AAA+_ATPase"/>
</dbReference>
<feature type="domain" description="KaiC" evidence="9">
    <location>
        <begin position="2"/>
        <end position="236"/>
    </location>
</feature>
<keyword evidence="5" id="KW-0547">Nucleotide-binding</keyword>
<dbReference type="PROSITE" id="PS51146">
    <property type="entry name" value="KAIC"/>
    <property type="match status" value="2"/>
</dbReference>
<keyword evidence="7" id="KW-0378">Hydrolase</keyword>
<dbReference type="SMR" id="O29797"/>
<dbReference type="EC" id="2.7.11.1" evidence="1"/>
<name>O29797_ARCFU</name>
<evidence type="ECO:0000313" key="10">
    <source>
        <dbReference type="EMBL" id="AAB90781.1"/>
    </source>
</evidence>
<dbReference type="AlphaFoldDB" id="O29797"/>
<evidence type="ECO:0000256" key="5">
    <source>
        <dbReference type="ARBA" id="ARBA00022741"/>
    </source>
</evidence>
<dbReference type="KEGG" id="afu:AF_0452"/>
<keyword evidence="11" id="KW-1185">Reference proteome</keyword>
<keyword evidence="3" id="KW-0808">Transferase</keyword>
<dbReference type="PhylomeDB" id="O29797"/>
<keyword evidence="6" id="KW-0418">Kinase</keyword>
<dbReference type="STRING" id="224325.AF_0452"/>
<sequence>MEAVKTGIEGFDDIFGGFYRGQIILIAGNPGSGKTTFCAKFLYEGARRFGENGLYISIGESKEEFYEYMKKLGMDFEKLEKTGSFKYVEMLAPTSEDALMQLSRELTKNALELKATRIVIDSISPILSMNPETARAILHNALKTISRELKSVVLMTEEMPIGETRIGQGIEEFVVDGVIVLRLEVPEAGAPVRTMSVLKLRGKPLDRAVYNFEIGPPSGVRVLMHGIEELESNIDFNNKIATGIDGFDELLGGGIIRGTATAFVGPSGGGKTVLMLSAAANVAINGENVTYISFEEPRQQIEETLKFLGYGEVEGLEILSLNPRMISLRALYDILSKTVLDHRTMLFIDGLNAIRREFGEAFHRVVRDVVFQMKKNGITVVISLIGGTIKETLLSTIVDNVVELRVVEKDGELRREIAVRKARMSRASNEVKRLVFDGKPAVR</sequence>
<evidence type="ECO:0000313" key="11">
    <source>
        <dbReference type="Proteomes" id="UP000002199"/>
    </source>
</evidence>
<dbReference type="GeneID" id="1483669"/>
<dbReference type="PRINTS" id="PR01874">
    <property type="entry name" value="DNAREPAIRADA"/>
</dbReference>
<keyword evidence="8" id="KW-0067">ATP-binding</keyword>
<evidence type="ECO:0000259" key="9">
    <source>
        <dbReference type="PROSITE" id="PS51146"/>
    </source>
</evidence>
<dbReference type="HOGENOM" id="CLU_023669_4_1_2"/>
<keyword evidence="4" id="KW-0677">Repeat</keyword>
<dbReference type="RefSeq" id="WP_010877959.1">
    <property type="nucleotide sequence ID" value="NC_000917.1"/>
</dbReference>
<proteinExistence type="predicted"/>
<organism evidence="10 11">
    <name type="scientific">Archaeoglobus fulgidus (strain ATCC 49558 / DSM 4304 / JCM 9628 / NBRC 100126 / VC-16)</name>
    <dbReference type="NCBI Taxonomy" id="224325"/>
    <lineage>
        <taxon>Archaea</taxon>
        <taxon>Methanobacteriati</taxon>
        <taxon>Methanobacteriota</taxon>
        <taxon>Archaeoglobi</taxon>
        <taxon>Archaeoglobales</taxon>
        <taxon>Archaeoglobaceae</taxon>
        <taxon>Archaeoglobus</taxon>
    </lineage>
</organism>
<dbReference type="DNASU" id="1483669"/>
<dbReference type="PIRSF" id="PIRSF039117">
    <property type="entry name" value="KaiC"/>
    <property type="match status" value="1"/>
</dbReference>
<dbReference type="EnsemblBacteria" id="AAB90781">
    <property type="protein sequence ID" value="AAB90781"/>
    <property type="gene ID" value="AF_0452"/>
</dbReference>
<dbReference type="InterPro" id="IPR030665">
    <property type="entry name" value="KaiC"/>
</dbReference>
<evidence type="ECO:0000256" key="4">
    <source>
        <dbReference type="ARBA" id="ARBA00022737"/>
    </source>
</evidence>
<dbReference type="Pfam" id="PF06745">
    <property type="entry name" value="ATPase"/>
    <property type="match status" value="2"/>
</dbReference>
<keyword evidence="2" id="KW-0597">Phosphoprotein</keyword>
<dbReference type="OrthoDB" id="51567at2157"/>
<dbReference type="SMART" id="SM00382">
    <property type="entry name" value="AAA"/>
    <property type="match status" value="2"/>
</dbReference>
<evidence type="ECO:0000256" key="7">
    <source>
        <dbReference type="ARBA" id="ARBA00022801"/>
    </source>
</evidence>
<evidence type="ECO:0000256" key="3">
    <source>
        <dbReference type="ARBA" id="ARBA00022679"/>
    </source>
</evidence>
<evidence type="ECO:0000256" key="6">
    <source>
        <dbReference type="ARBA" id="ARBA00022777"/>
    </source>
</evidence>
<dbReference type="GO" id="GO:0016787">
    <property type="term" value="F:hydrolase activity"/>
    <property type="evidence" value="ECO:0007669"/>
    <property type="project" value="UniProtKB-KW"/>
</dbReference>
<dbReference type="PANTHER" id="PTHR43637:SF1">
    <property type="entry name" value="UPF0273 PROTEIN TM_0370"/>
    <property type="match status" value="1"/>
</dbReference>
<dbReference type="SUPFAM" id="SSF52540">
    <property type="entry name" value="P-loop containing nucleoside triphosphate hydrolases"/>
    <property type="match status" value="2"/>
</dbReference>